<gene>
    <name evidence="1" type="ORF">CALCODRAFT_330398</name>
</gene>
<dbReference type="STRING" id="1353952.A0A165F3L1"/>
<accession>A0A165F3L1</accession>
<dbReference type="EMBL" id="KV423983">
    <property type="protein sequence ID" value="KZT56115.1"/>
    <property type="molecule type" value="Genomic_DNA"/>
</dbReference>
<organism evidence="1 2">
    <name type="scientific">Calocera cornea HHB12733</name>
    <dbReference type="NCBI Taxonomy" id="1353952"/>
    <lineage>
        <taxon>Eukaryota</taxon>
        <taxon>Fungi</taxon>
        <taxon>Dikarya</taxon>
        <taxon>Basidiomycota</taxon>
        <taxon>Agaricomycotina</taxon>
        <taxon>Dacrymycetes</taxon>
        <taxon>Dacrymycetales</taxon>
        <taxon>Dacrymycetaceae</taxon>
        <taxon>Calocera</taxon>
    </lineage>
</organism>
<evidence type="ECO:0000313" key="1">
    <source>
        <dbReference type="EMBL" id="KZT56115.1"/>
    </source>
</evidence>
<name>A0A165F3L1_9BASI</name>
<dbReference type="GO" id="GO:0007166">
    <property type="term" value="P:cell surface receptor signaling pathway"/>
    <property type="evidence" value="ECO:0007669"/>
    <property type="project" value="InterPro"/>
</dbReference>
<dbReference type="Proteomes" id="UP000076842">
    <property type="component" value="Unassembled WGS sequence"/>
</dbReference>
<dbReference type="AlphaFoldDB" id="A0A165F3L1"/>
<evidence type="ECO:0000313" key="2">
    <source>
        <dbReference type="Proteomes" id="UP000076842"/>
    </source>
</evidence>
<dbReference type="InterPro" id="IPR036537">
    <property type="entry name" value="Adaptor_Cbl_N_dom_sf"/>
</dbReference>
<proteinExistence type="predicted"/>
<keyword evidence="2" id="KW-1185">Reference proteome</keyword>
<reference evidence="1 2" key="1">
    <citation type="journal article" date="2016" name="Mol. Biol. Evol.">
        <title>Comparative Genomics of Early-Diverging Mushroom-Forming Fungi Provides Insights into the Origins of Lignocellulose Decay Capabilities.</title>
        <authorList>
            <person name="Nagy L.G."/>
            <person name="Riley R."/>
            <person name="Tritt A."/>
            <person name="Adam C."/>
            <person name="Daum C."/>
            <person name="Floudas D."/>
            <person name="Sun H."/>
            <person name="Yadav J.S."/>
            <person name="Pangilinan J."/>
            <person name="Larsson K.H."/>
            <person name="Matsuura K."/>
            <person name="Barry K."/>
            <person name="Labutti K."/>
            <person name="Kuo R."/>
            <person name="Ohm R.A."/>
            <person name="Bhattacharya S.S."/>
            <person name="Shirouzu T."/>
            <person name="Yoshinaga Y."/>
            <person name="Martin F.M."/>
            <person name="Grigoriev I.V."/>
            <person name="Hibbett D.S."/>
        </authorList>
    </citation>
    <scope>NUCLEOTIDE SEQUENCE [LARGE SCALE GENOMIC DNA]</scope>
    <source>
        <strain evidence="1 2">HHB12733</strain>
    </source>
</reference>
<sequence length="179" mass="20243">MGPWTTFSSSRRNPKMTTTDLGNRLKQWKERAGNILEPLKSSVLATTSRVMQIAEMVQDLEDDSRNLAARLTVINEQVLDRLSHNTQLDPPTSNLLDDLSKVAREVDTFMQNLQHPSKRLQQLNGPQEISDMHKRLDSISSQLSLLYSVGVGARLDELKREVTGANVLQLYLLHCPSYD</sequence>
<dbReference type="InParanoid" id="A0A165F3L1"/>
<dbReference type="OrthoDB" id="10552305at2759"/>
<protein>
    <submittedName>
        <fullName evidence="1">Uncharacterized protein</fullName>
    </submittedName>
</protein>
<dbReference type="Gene3D" id="1.20.930.20">
    <property type="entry name" value="Adaptor protein Cbl, N-terminal domain"/>
    <property type="match status" value="1"/>
</dbReference>